<accession>A0A1H9W8G6</accession>
<dbReference type="EMBL" id="FOGT01000015">
    <property type="protein sequence ID" value="SES30230.1"/>
    <property type="molecule type" value="Genomic_DNA"/>
</dbReference>
<evidence type="ECO:0008006" key="3">
    <source>
        <dbReference type="Google" id="ProtNLM"/>
    </source>
</evidence>
<dbReference type="Pfam" id="PF20074">
    <property type="entry name" value="DUF6470"/>
    <property type="match status" value="1"/>
</dbReference>
<protein>
    <recommendedName>
        <fullName evidence="3">YviE</fullName>
    </recommendedName>
</protein>
<organism evidence="1 2">
    <name type="scientific">Salipaludibacillus aurantiacus</name>
    <dbReference type="NCBI Taxonomy" id="1601833"/>
    <lineage>
        <taxon>Bacteria</taxon>
        <taxon>Bacillati</taxon>
        <taxon>Bacillota</taxon>
        <taxon>Bacilli</taxon>
        <taxon>Bacillales</taxon>
        <taxon>Bacillaceae</taxon>
    </lineage>
</organism>
<dbReference type="RefSeq" id="WP_093054360.1">
    <property type="nucleotide sequence ID" value="NZ_FOGT01000015.1"/>
</dbReference>
<dbReference type="InterPro" id="IPR045527">
    <property type="entry name" value="DUF6470"/>
</dbReference>
<dbReference type="OrthoDB" id="2112831at2"/>
<dbReference type="STRING" id="1601833.SAMN05518684_11532"/>
<sequence length="193" mass="21837">MEFPRLHISSVQAQTGIRQQRPPMSIQQPNADLHINQDLSGTLHISTTASRLFIDQSEAFADADLKGPLRRVKEYGAQSQQKVRQYVAKVTREGEQLKKIEHGTNALASIAKQNGERPPKDYNYGVVPEHMGKVTFKYQPSDLSIQSDWADPDIRITPNKPDISIPRWETEVYLQQKNNIQFSVTGGSVNRQL</sequence>
<evidence type="ECO:0000313" key="1">
    <source>
        <dbReference type="EMBL" id="SES30230.1"/>
    </source>
</evidence>
<name>A0A1H9W8G6_9BACI</name>
<reference evidence="2" key="1">
    <citation type="submission" date="2016-10" db="EMBL/GenBank/DDBJ databases">
        <authorList>
            <person name="Varghese N."/>
            <person name="Submissions S."/>
        </authorList>
    </citation>
    <scope>NUCLEOTIDE SEQUENCE [LARGE SCALE GENOMIC DNA]</scope>
    <source>
        <strain evidence="2">S9</strain>
    </source>
</reference>
<keyword evidence="2" id="KW-1185">Reference proteome</keyword>
<evidence type="ECO:0000313" key="2">
    <source>
        <dbReference type="Proteomes" id="UP000198571"/>
    </source>
</evidence>
<gene>
    <name evidence="1" type="ORF">SAMN05518684_11532</name>
</gene>
<proteinExistence type="predicted"/>
<dbReference type="AlphaFoldDB" id="A0A1H9W8G6"/>
<dbReference type="Proteomes" id="UP000198571">
    <property type="component" value="Unassembled WGS sequence"/>
</dbReference>